<accession>A0A0V0GWF0</accession>
<evidence type="ECO:0000313" key="1">
    <source>
        <dbReference type="EMBL" id="JAP11542.1"/>
    </source>
</evidence>
<name>A0A0V0GWF0_SOLCH</name>
<sequence>MPAHLLNDPRTSPIQLHSPKRCYWFSGVASAHKQQSISPTSGNCSLIILSFVRSLFWYAIHRITLCQVNIIELHIRSSSLSLVKGPNISI</sequence>
<dbReference type="AlphaFoldDB" id="A0A0V0GWF0"/>
<organism evidence="1">
    <name type="scientific">Solanum chacoense</name>
    <name type="common">Chaco potato</name>
    <dbReference type="NCBI Taxonomy" id="4108"/>
    <lineage>
        <taxon>Eukaryota</taxon>
        <taxon>Viridiplantae</taxon>
        <taxon>Streptophyta</taxon>
        <taxon>Embryophyta</taxon>
        <taxon>Tracheophyta</taxon>
        <taxon>Spermatophyta</taxon>
        <taxon>Magnoliopsida</taxon>
        <taxon>eudicotyledons</taxon>
        <taxon>Gunneridae</taxon>
        <taxon>Pentapetalae</taxon>
        <taxon>asterids</taxon>
        <taxon>lamiids</taxon>
        <taxon>Solanales</taxon>
        <taxon>Solanaceae</taxon>
        <taxon>Solanoideae</taxon>
        <taxon>Solaneae</taxon>
        <taxon>Solanum</taxon>
    </lineage>
</organism>
<dbReference type="EMBL" id="GEDG01031157">
    <property type="protein sequence ID" value="JAP11542.1"/>
    <property type="molecule type" value="Transcribed_RNA"/>
</dbReference>
<protein>
    <submittedName>
        <fullName evidence="1">Putative ovule protein</fullName>
    </submittedName>
</protein>
<proteinExistence type="predicted"/>
<reference evidence="1" key="1">
    <citation type="submission" date="2015-12" db="EMBL/GenBank/DDBJ databases">
        <title>Gene expression during late stages of embryo sac development: a critical building block for successful pollen-pistil interactions.</title>
        <authorList>
            <person name="Liu Y."/>
            <person name="Joly V."/>
            <person name="Sabar M."/>
            <person name="Matton D.P."/>
        </authorList>
    </citation>
    <scope>NUCLEOTIDE SEQUENCE</scope>
</reference>